<dbReference type="PROSITE" id="PS51375">
    <property type="entry name" value="PPR"/>
    <property type="match status" value="2"/>
</dbReference>
<dbReference type="PANTHER" id="PTHR47447">
    <property type="entry name" value="OS03G0856100 PROTEIN"/>
    <property type="match status" value="1"/>
</dbReference>
<evidence type="ECO:0000256" key="2">
    <source>
        <dbReference type="PROSITE-ProRule" id="PRU00708"/>
    </source>
</evidence>
<protein>
    <recommendedName>
        <fullName evidence="4">PROP1-like PPR domain-containing protein</fullName>
    </recommendedName>
</protein>
<accession>A0ABP0K529</accession>
<feature type="region of interest" description="Disordered" evidence="3">
    <location>
        <begin position="107"/>
        <end position="127"/>
    </location>
</feature>
<comment type="caution">
    <text evidence="5">The sequence shown here is derived from an EMBL/GenBank/DDBJ whole genome shotgun (WGS) entry which is preliminary data.</text>
</comment>
<dbReference type="InterPro" id="IPR011990">
    <property type="entry name" value="TPR-like_helical_dom_sf"/>
</dbReference>
<dbReference type="EMBL" id="CAXAMN010007435">
    <property type="protein sequence ID" value="CAK9021515.1"/>
    <property type="molecule type" value="Genomic_DNA"/>
</dbReference>
<dbReference type="Gene3D" id="1.25.40.10">
    <property type="entry name" value="Tetratricopeptide repeat domain"/>
    <property type="match status" value="2"/>
</dbReference>
<evidence type="ECO:0000313" key="5">
    <source>
        <dbReference type="EMBL" id="CAK9021515.1"/>
    </source>
</evidence>
<dbReference type="Proteomes" id="UP001642484">
    <property type="component" value="Unassembled WGS sequence"/>
</dbReference>
<dbReference type="Pfam" id="PF12854">
    <property type="entry name" value="PPR_1"/>
    <property type="match status" value="1"/>
</dbReference>
<gene>
    <name evidence="5" type="ORF">CCMP2556_LOCUS14471</name>
</gene>
<reference evidence="5 6" key="1">
    <citation type="submission" date="2024-02" db="EMBL/GenBank/DDBJ databases">
        <authorList>
            <person name="Chen Y."/>
            <person name="Shah S."/>
            <person name="Dougan E. K."/>
            <person name="Thang M."/>
            <person name="Chan C."/>
        </authorList>
    </citation>
    <scope>NUCLEOTIDE SEQUENCE [LARGE SCALE GENOMIC DNA]</scope>
</reference>
<evidence type="ECO:0000313" key="6">
    <source>
        <dbReference type="Proteomes" id="UP001642484"/>
    </source>
</evidence>
<sequence>MLCSAGVAQPNHVSYFAWRSRRVLLLPLFCPQGRDLDQVLIQTLPLRHMMLSTRHMEFLEDLWRSIGLEVVIFVVTLCCAFLVRGFSPKAGPGRKVISPQNKAVDLPRAPVSRRRDEKNSPPGAGLQPADVLREVMQCLQEHGGPARPARILGLYAELRHLLQKSGKTLQEVARGHTAIELYTGLAQLVIRTGKHQSLDSIIDDMVENQVPRSLAFYESVMKQLAVQKQFRLALRVYDRLVEDGLETTAITYSCLIRFAAEVGDFTRAKDFFEKLSSLATPSIRAYMTILGVHNKRQDWPSALAVIQDIKVRGVAMDSLALNVALSTGVAADKVEEVLALLAEAEQTEHCMPDVVSYNTIIKAFAQRANYSGACEVLERMHAKKRRPNAITFNTVMDAAVRAGKPEEAWTRLQEMRKRGFKPDKFTCSILVKAFCKASSSVTEASVDRALCLLDEANECLDPTLKATLYNNVLEVTRKAELNSSILSIMQQMRVRAVVR</sequence>
<keyword evidence="1" id="KW-0677">Repeat</keyword>
<feature type="repeat" description="PPR" evidence="2">
    <location>
        <begin position="388"/>
        <end position="422"/>
    </location>
</feature>
<evidence type="ECO:0000256" key="3">
    <source>
        <dbReference type="SAM" id="MobiDB-lite"/>
    </source>
</evidence>
<dbReference type="InterPro" id="IPR033443">
    <property type="entry name" value="PROP1-like_PPR_dom"/>
</dbReference>
<dbReference type="Pfam" id="PF17177">
    <property type="entry name" value="PPR_long"/>
    <property type="match status" value="1"/>
</dbReference>
<name>A0ABP0K529_9DINO</name>
<proteinExistence type="predicted"/>
<dbReference type="NCBIfam" id="TIGR00756">
    <property type="entry name" value="PPR"/>
    <property type="match status" value="2"/>
</dbReference>
<evidence type="ECO:0000256" key="1">
    <source>
        <dbReference type="ARBA" id="ARBA00022737"/>
    </source>
</evidence>
<evidence type="ECO:0000259" key="4">
    <source>
        <dbReference type="Pfam" id="PF17177"/>
    </source>
</evidence>
<dbReference type="InterPro" id="IPR002885">
    <property type="entry name" value="PPR_rpt"/>
</dbReference>
<feature type="domain" description="PROP1-like PPR" evidence="4">
    <location>
        <begin position="203"/>
        <end position="342"/>
    </location>
</feature>
<organism evidence="5 6">
    <name type="scientific">Durusdinium trenchii</name>
    <dbReference type="NCBI Taxonomy" id="1381693"/>
    <lineage>
        <taxon>Eukaryota</taxon>
        <taxon>Sar</taxon>
        <taxon>Alveolata</taxon>
        <taxon>Dinophyceae</taxon>
        <taxon>Suessiales</taxon>
        <taxon>Symbiodiniaceae</taxon>
        <taxon>Durusdinium</taxon>
    </lineage>
</organism>
<dbReference type="PANTHER" id="PTHR47447:SF23">
    <property type="entry name" value="PENTACOTRIPEPTIDE-REPEAT REGION OF PRORP DOMAIN-CONTAINING PROTEIN"/>
    <property type="match status" value="1"/>
</dbReference>
<dbReference type="Pfam" id="PF13041">
    <property type="entry name" value="PPR_2"/>
    <property type="match status" value="1"/>
</dbReference>
<keyword evidence="6" id="KW-1185">Reference proteome</keyword>
<feature type="repeat" description="PPR" evidence="2">
    <location>
        <begin position="353"/>
        <end position="387"/>
    </location>
</feature>